<evidence type="ECO:0000256" key="5">
    <source>
        <dbReference type="ARBA" id="ARBA00022989"/>
    </source>
</evidence>
<evidence type="ECO:0000256" key="1">
    <source>
        <dbReference type="ARBA" id="ARBA00004167"/>
    </source>
</evidence>
<comment type="catalytic activity">
    <reaction evidence="8">
        <text>L-threonyl-[protein] + ATP = O-phospho-L-threonyl-[protein] + ADP + H(+)</text>
        <dbReference type="Rhea" id="RHEA:46608"/>
        <dbReference type="Rhea" id="RHEA-COMP:11060"/>
        <dbReference type="Rhea" id="RHEA-COMP:11605"/>
        <dbReference type="ChEBI" id="CHEBI:15378"/>
        <dbReference type="ChEBI" id="CHEBI:30013"/>
        <dbReference type="ChEBI" id="CHEBI:30616"/>
        <dbReference type="ChEBI" id="CHEBI:61977"/>
        <dbReference type="ChEBI" id="CHEBI:456216"/>
        <dbReference type="EC" id="2.7.11.1"/>
    </reaction>
</comment>
<proteinExistence type="predicted"/>
<evidence type="ECO:0000256" key="3">
    <source>
        <dbReference type="ARBA" id="ARBA00022692"/>
    </source>
</evidence>
<feature type="domain" description="Wall-associated receptor kinase C-terminal" evidence="12">
    <location>
        <begin position="168"/>
        <end position="242"/>
    </location>
</feature>
<protein>
    <recommendedName>
        <fullName evidence="2">non-specific serine/threonine protein kinase</fullName>
        <ecNumber evidence="2">2.7.11.1</ecNumber>
    </recommendedName>
</protein>
<dbReference type="EC" id="2.7.11.1" evidence="2"/>
<comment type="subcellular location">
    <subcellularLocation>
        <location evidence="1">Membrane</location>
        <topology evidence="1">Single-pass membrane protein</topology>
    </subcellularLocation>
</comment>
<evidence type="ECO:0000313" key="14">
    <source>
        <dbReference type="Proteomes" id="UP001472677"/>
    </source>
</evidence>
<evidence type="ECO:0000256" key="8">
    <source>
        <dbReference type="ARBA" id="ARBA00047899"/>
    </source>
</evidence>
<keyword evidence="6" id="KW-0472">Membrane</keyword>
<keyword evidence="5" id="KW-1133">Transmembrane helix</keyword>
<sequence length="283" mass="31746">MNQIPSFTLTLTLFSLLSLLFLPRTALAVDENFTICSVPRYCGKLNIKFPFFIEEQTEPRCGYPGFKIHCRNKTIPILSLPDGNYTINDIFYQTQSLHVSKAERDAVCSHSIRNISLPEDRYYLDARTSREMVLLFSCNLTSQWSWELSKYKIDCAGESESNSTLALFKDDPELNFASGFCGERVGAAVGFDHRGGGGVEGLLNRGFVLNWTASNCSVCEGSGGWCGFDYKSYHFKCFCPDRPHAARCSPAAISFVSKRTTEITRSSLTVKRHRLNPEGDSYV</sequence>
<dbReference type="InterPro" id="IPR025287">
    <property type="entry name" value="WAK_GUB"/>
</dbReference>
<evidence type="ECO:0000259" key="12">
    <source>
        <dbReference type="Pfam" id="PF14380"/>
    </source>
</evidence>
<feature type="signal peptide" evidence="10">
    <location>
        <begin position="1"/>
        <end position="28"/>
    </location>
</feature>
<dbReference type="Pfam" id="PF13947">
    <property type="entry name" value="GUB_WAK_bind"/>
    <property type="match status" value="1"/>
</dbReference>
<evidence type="ECO:0000313" key="13">
    <source>
        <dbReference type="EMBL" id="KAK8487896.1"/>
    </source>
</evidence>
<evidence type="ECO:0000256" key="9">
    <source>
        <dbReference type="ARBA" id="ARBA00048679"/>
    </source>
</evidence>
<dbReference type="Proteomes" id="UP001472677">
    <property type="component" value="Unassembled WGS sequence"/>
</dbReference>
<dbReference type="EMBL" id="JBBPBM010001050">
    <property type="protein sequence ID" value="KAK8487896.1"/>
    <property type="molecule type" value="Genomic_DNA"/>
</dbReference>
<evidence type="ECO:0000259" key="11">
    <source>
        <dbReference type="Pfam" id="PF13947"/>
    </source>
</evidence>
<dbReference type="InterPro" id="IPR032872">
    <property type="entry name" value="WAK_assoc_C"/>
</dbReference>
<comment type="catalytic activity">
    <reaction evidence="9">
        <text>L-seryl-[protein] + ATP = O-phospho-L-seryl-[protein] + ADP + H(+)</text>
        <dbReference type="Rhea" id="RHEA:17989"/>
        <dbReference type="Rhea" id="RHEA-COMP:9863"/>
        <dbReference type="Rhea" id="RHEA-COMP:11604"/>
        <dbReference type="ChEBI" id="CHEBI:15378"/>
        <dbReference type="ChEBI" id="CHEBI:29999"/>
        <dbReference type="ChEBI" id="CHEBI:30616"/>
        <dbReference type="ChEBI" id="CHEBI:83421"/>
        <dbReference type="ChEBI" id="CHEBI:456216"/>
        <dbReference type="EC" id="2.7.11.1"/>
    </reaction>
</comment>
<evidence type="ECO:0000256" key="10">
    <source>
        <dbReference type="SAM" id="SignalP"/>
    </source>
</evidence>
<organism evidence="13 14">
    <name type="scientific">Hibiscus sabdariffa</name>
    <name type="common">roselle</name>
    <dbReference type="NCBI Taxonomy" id="183260"/>
    <lineage>
        <taxon>Eukaryota</taxon>
        <taxon>Viridiplantae</taxon>
        <taxon>Streptophyta</taxon>
        <taxon>Embryophyta</taxon>
        <taxon>Tracheophyta</taxon>
        <taxon>Spermatophyta</taxon>
        <taxon>Magnoliopsida</taxon>
        <taxon>eudicotyledons</taxon>
        <taxon>Gunneridae</taxon>
        <taxon>Pentapetalae</taxon>
        <taxon>rosids</taxon>
        <taxon>malvids</taxon>
        <taxon>Malvales</taxon>
        <taxon>Malvaceae</taxon>
        <taxon>Malvoideae</taxon>
        <taxon>Hibiscus</taxon>
    </lineage>
</organism>
<keyword evidence="14" id="KW-1185">Reference proteome</keyword>
<reference evidence="13 14" key="1">
    <citation type="journal article" date="2024" name="G3 (Bethesda)">
        <title>Genome assembly of Hibiscus sabdariffa L. provides insights into metabolisms of medicinal natural products.</title>
        <authorList>
            <person name="Kim T."/>
        </authorList>
    </citation>
    <scope>NUCLEOTIDE SEQUENCE [LARGE SCALE GENOMIC DNA]</scope>
    <source>
        <strain evidence="13">TK-2024</strain>
        <tissue evidence="13">Old leaves</tissue>
    </source>
</reference>
<evidence type="ECO:0000256" key="7">
    <source>
        <dbReference type="ARBA" id="ARBA00023180"/>
    </source>
</evidence>
<accession>A0ABR2A4D8</accession>
<evidence type="ECO:0000256" key="2">
    <source>
        <dbReference type="ARBA" id="ARBA00012513"/>
    </source>
</evidence>
<feature type="domain" description="Wall-associated receptor kinase galacturonan-binding" evidence="11">
    <location>
        <begin position="36"/>
        <end position="100"/>
    </location>
</feature>
<evidence type="ECO:0000256" key="4">
    <source>
        <dbReference type="ARBA" id="ARBA00022729"/>
    </source>
</evidence>
<comment type="caution">
    <text evidence="13">The sequence shown here is derived from an EMBL/GenBank/DDBJ whole genome shotgun (WGS) entry which is preliminary data.</text>
</comment>
<dbReference type="Pfam" id="PF14380">
    <property type="entry name" value="WAK_assoc"/>
    <property type="match status" value="1"/>
</dbReference>
<feature type="chain" id="PRO_5045598055" description="non-specific serine/threonine protein kinase" evidence="10">
    <location>
        <begin position="29"/>
        <end position="283"/>
    </location>
</feature>
<gene>
    <name evidence="13" type="ORF">V6N12_010282</name>
</gene>
<keyword evidence="3" id="KW-0812">Transmembrane</keyword>
<dbReference type="PANTHER" id="PTHR33138:SF27">
    <property type="entry name" value="WALL-ASSOCIATED RECEPTOR KINASE C-TERMINAL DOMAIN-CONTAINING PROTEIN"/>
    <property type="match status" value="1"/>
</dbReference>
<evidence type="ECO:0000256" key="6">
    <source>
        <dbReference type="ARBA" id="ARBA00023136"/>
    </source>
</evidence>
<name>A0ABR2A4D8_9ROSI</name>
<keyword evidence="4 10" id="KW-0732">Signal</keyword>
<dbReference type="PANTHER" id="PTHR33138">
    <property type="entry name" value="OS01G0690200 PROTEIN"/>
    <property type="match status" value="1"/>
</dbReference>
<keyword evidence="7" id="KW-0325">Glycoprotein</keyword>